<feature type="domain" description="Rubisco LSMT substrate-binding" evidence="4">
    <location>
        <begin position="329"/>
        <end position="447"/>
    </location>
</feature>
<dbReference type="GO" id="GO:0032259">
    <property type="term" value="P:methylation"/>
    <property type="evidence" value="ECO:0007669"/>
    <property type="project" value="UniProtKB-KW"/>
</dbReference>
<evidence type="ECO:0000313" key="5">
    <source>
        <dbReference type="EMBL" id="ETV71349.1"/>
    </source>
</evidence>
<keyword evidence="1" id="KW-0489">Methyltransferase</keyword>
<reference evidence="5" key="1">
    <citation type="submission" date="2013-12" db="EMBL/GenBank/DDBJ databases">
        <title>The Genome Sequence of Aphanomyces astaci APO3.</title>
        <authorList>
            <consortium name="The Broad Institute Genomics Platform"/>
            <person name="Russ C."/>
            <person name="Tyler B."/>
            <person name="van West P."/>
            <person name="Dieguez-Uribeondo J."/>
            <person name="Young S.K."/>
            <person name="Zeng Q."/>
            <person name="Gargeya S."/>
            <person name="Fitzgerald M."/>
            <person name="Abouelleil A."/>
            <person name="Alvarado L."/>
            <person name="Chapman S.B."/>
            <person name="Gainer-Dewar J."/>
            <person name="Goldberg J."/>
            <person name="Griggs A."/>
            <person name="Gujja S."/>
            <person name="Hansen M."/>
            <person name="Howarth C."/>
            <person name="Imamovic A."/>
            <person name="Ireland A."/>
            <person name="Larimer J."/>
            <person name="McCowan C."/>
            <person name="Murphy C."/>
            <person name="Pearson M."/>
            <person name="Poon T.W."/>
            <person name="Priest M."/>
            <person name="Roberts A."/>
            <person name="Saif S."/>
            <person name="Shea T."/>
            <person name="Sykes S."/>
            <person name="Wortman J."/>
            <person name="Nusbaum C."/>
            <person name="Birren B."/>
        </authorList>
    </citation>
    <scope>NUCLEOTIDE SEQUENCE [LARGE SCALE GENOMIC DNA]</scope>
    <source>
        <strain evidence="5">APO3</strain>
    </source>
</reference>
<dbReference type="RefSeq" id="XP_009839015.1">
    <property type="nucleotide sequence ID" value="XM_009840713.1"/>
</dbReference>
<keyword evidence="3" id="KW-0949">S-adenosyl-L-methionine</keyword>
<sequence>MESPTKRLKTALCLDTQDPALEEALEVDALKDVVVSPLATLSANGDGSDEDDESLDVGERLCRWLEANGAELSKLRIETYAPEVRGVHARDTFAAKERVMRIPLNCLITVEMGKATELGQRLLHLEFGAPKHIYLMMFLLTDMELGNGSFFKCYYDSLPSSLSNMPIFWTAHELAWLQGSHILHLIEDRKAAIERDYRTICNEVPDFGSRFTLDRFAWARMIVCSRNFGITIDGIKTAALVPYADMLNHFRPRETCWTYDASAMGFTITALHSIPAGAQVYDSYGKKCNHRFLLNYGFAVKDNVEADGRNPNEVWIPLSFLPNESPLLTSAKRQYLHDSGVHSMDCRFSTCHSDVNTREGLSFLRLIVSSDAEFERMAATAPAHAVPPLSLDNERRALQHLGALATVQLYQYATTLADDTAMLESGAIDPFSNRAQALYFVRGEKQVCAHFQQLAHEAQRVLSLPPHEAASVCRDMYEDADDVMSCYLADVIGYLVPASHNKQDDELVGVHAASTTTANDV</sequence>
<dbReference type="Gene3D" id="3.90.1410.10">
    <property type="entry name" value="set domain protein methyltransferase, domain 1"/>
    <property type="match status" value="1"/>
</dbReference>
<evidence type="ECO:0000256" key="1">
    <source>
        <dbReference type="ARBA" id="ARBA00022603"/>
    </source>
</evidence>
<dbReference type="SUPFAM" id="SSF82199">
    <property type="entry name" value="SET domain"/>
    <property type="match status" value="1"/>
</dbReference>
<dbReference type="OrthoDB" id="341421at2759"/>
<evidence type="ECO:0000256" key="3">
    <source>
        <dbReference type="ARBA" id="ARBA00022691"/>
    </source>
</evidence>
<dbReference type="PANTHER" id="PTHR13271">
    <property type="entry name" value="UNCHARACTERIZED PUTATIVE METHYLTRANSFERASE"/>
    <property type="match status" value="1"/>
</dbReference>
<dbReference type="GO" id="GO:0016279">
    <property type="term" value="F:protein-lysine N-methyltransferase activity"/>
    <property type="evidence" value="ECO:0007669"/>
    <property type="project" value="TreeGrafter"/>
</dbReference>
<dbReference type="InterPro" id="IPR036464">
    <property type="entry name" value="Rubisco_LSMT_subst-bd_sf"/>
</dbReference>
<organism evidence="5">
    <name type="scientific">Aphanomyces astaci</name>
    <name type="common">Crayfish plague agent</name>
    <dbReference type="NCBI Taxonomy" id="112090"/>
    <lineage>
        <taxon>Eukaryota</taxon>
        <taxon>Sar</taxon>
        <taxon>Stramenopiles</taxon>
        <taxon>Oomycota</taxon>
        <taxon>Saprolegniomycetes</taxon>
        <taxon>Saprolegniales</taxon>
        <taxon>Verrucalvaceae</taxon>
        <taxon>Aphanomyces</taxon>
    </lineage>
</organism>
<dbReference type="VEuPathDB" id="FungiDB:H257_13249"/>
<dbReference type="SUPFAM" id="SSF81822">
    <property type="entry name" value="RuBisCo LSMT C-terminal, substrate-binding domain"/>
    <property type="match status" value="1"/>
</dbReference>
<accession>W4FX19</accession>
<protein>
    <recommendedName>
        <fullName evidence="4">Rubisco LSMT substrate-binding domain-containing protein</fullName>
    </recommendedName>
</protein>
<dbReference type="PANTHER" id="PTHR13271:SF137">
    <property type="entry name" value="SET DOMAIN-CONTAINING PROTEIN"/>
    <property type="match status" value="1"/>
</dbReference>
<dbReference type="Pfam" id="PF09273">
    <property type="entry name" value="Rubis-subs-bind"/>
    <property type="match status" value="1"/>
</dbReference>
<proteinExistence type="predicted"/>
<keyword evidence="2" id="KW-0808">Transferase</keyword>
<dbReference type="GeneID" id="20815245"/>
<dbReference type="STRING" id="112090.W4FX19"/>
<evidence type="ECO:0000259" key="4">
    <source>
        <dbReference type="Pfam" id="PF09273"/>
    </source>
</evidence>
<evidence type="ECO:0000256" key="2">
    <source>
        <dbReference type="ARBA" id="ARBA00022679"/>
    </source>
</evidence>
<gene>
    <name evidence="5" type="ORF">H257_13249</name>
</gene>
<name>W4FX19_APHAT</name>
<dbReference type="InterPro" id="IPR015353">
    <property type="entry name" value="Rubisco_LSMT_subst-bd"/>
</dbReference>
<dbReference type="AlphaFoldDB" id="W4FX19"/>
<dbReference type="EMBL" id="KI913160">
    <property type="protein sequence ID" value="ETV71349.1"/>
    <property type="molecule type" value="Genomic_DNA"/>
</dbReference>
<dbReference type="CDD" id="cd10527">
    <property type="entry name" value="SET_LSMT"/>
    <property type="match status" value="1"/>
</dbReference>
<dbReference type="InterPro" id="IPR050600">
    <property type="entry name" value="SETD3_SETD6_MTase"/>
</dbReference>
<dbReference type="InterPro" id="IPR046341">
    <property type="entry name" value="SET_dom_sf"/>
</dbReference>
<dbReference type="Gene3D" id="3.90.1420.10">
    <property type="entry name" value="Rubisco LSMT, substrate-binding domain"/>
    <property type="match status" value="1"/>
</dbReference>